<comment type="similarity">
    <text evidence="4">Belongs to the MshB deacetylase family.</text>
</comment>
<dbReference type="InterPro" id="IPR024078">
    <property type="entry name" value="LmbE-like_dom_sf"/>
</dbReference>
<dbReference type="SUPFAM" id="SSF102588">
    <property type="entry name" value="LmbE-like"/>
    <property type="match status" value="1"/>
</dbReference>
<comment type="cofactor">
    <cofactor evidence="4">
        <name>Zn(2+)</name>
        <dbReference type="ChEBI" id="CHEBI:29105"/>
    </cofactor>
    <text evidence="4">Binds 1 zinc ion per subunit.</text>
</comment>
<dbReference type="NCBIfam" id="TIGR03445">
    <property type="entry name" value="mycothiol_MshB"/>
    <property type="match status" value="1"/>
</dbReference>
<evidence type="ECO:0000256" key="2">
    <source>
        <dbReference type="ARBA" id="ARBA00022801"/>
    </source>
</evidence>
<feature type="region of interest" description="Disordered" evidence="5">
    <location>
        <begin position="183"/>
        <end position="207"/>
    </location>
</feature>
<feature type="binding site" evidence="4">
    <location>
        <position position="21"/>
    </location>
    <ligand>
        <name>Zn(2+)</name>
        <dbReference type="ChEBI" id="CHEBI:29105"/>
    </ligand>
</feature>
<dbReference type="GO" id="GO:0010125">
    <property type="term" value="P:mycothiol biosynthetic process"/>
    <property type="evidence" value="ECO:0007669"/>
    <property type="project" value="UniProtKB-UniRule"/>
</dbReference>
<comment type="function">
    <text evidence="4">Catalyzes the deacetylation of 1D-myo-inositol 2-acetamido-2-deoxy-alpha-D-glucopyranoside (GlcNAc-Ins) in the mycothiol biosynthesis pathway.</text>
</comment>
<organism evidence="6 7">
    <name type="scientific">Dietzia natronolimnaea</name>
    <dbReference type="NCBI Taxonomy" id="161920"/>
    <lineage>
        <taxon>Bacteria</taxon>
        <taxon>Bacillati</taxon>
        <taxon>Actinomycetota</taxon>
        <taxon>Actinomycetes</taxon>
        <taxon>Mycobacteriales</taxon>
        <taxon>Dietziaceae</taxon>
        <taxon>Dietzia</taxon>
    </lineage>
</organism>
<evidence type="ECO:0000256" key="5">
    <source>
        <dbReference type="SAM" id="MobiDB-lite"/>
    </source>
</evidence>
<feature type="binding site" evidence="4">
    <location>
        <position position="155"/>
    </location>
    <ligand>
        <name>Zn(2+)</name>
        <dbReference type="ChEBI" id="CHEBI:29105"/>
    </ligand>
</feature>
<evidence type="ECO:0000256" key="3">
    <source>
        <dbReference type="ARBA" id="ARBA00022833"/>
    </source>
</evidence>
<dbReference type="RefSeq" id="WP_095718350.1">
    <property type="nucleotide sequence ID" value="NZ_NTGA01000017.1"/>
</dbReference>
<dbReference type="HAMAP" id="MF_01696">
    <property type="entry name" value="MshB"/>
    <property type="match status" value="1"/>
</dbReference>
<dbReference type="Proteomes" id="UP000218810">
    <property type="component" value="Unassembled WGS sequence"/>
</dbReference>
<dbReference type="OrthoDB" id="158614at2"/>
<accession>A0A2A2WPM5</accession>
<dbReference type="PANTHER" id="PTHR12993:SF26">
    <property type="entry name" value="1D-MYO-INOSITOL 2-ACETAMIDO-2-DEOXY-ALPHA-D-GLUCOPYRANOSIDE DEACETYLASE"/>
    <property type="match status" value="1"/>
</dbReference>
<keyword evidence="7" id="KW-1185">Reference proteome</keyword>
<keyword evidence="1 4" id="KW-0479">Metal-binding</keyword>
<dbReference type="InterPro" id="IPR017810">
    <property type="entry name" value="Mycothiol_biosynthesis_MshB"/>
</dbReference>
<evidence type="ECO:0000313" key="6">
    <source>
        <dbReference type="EMBL" id="PAY23156.1"/>
    </source>
</evidence>
<proteinExistence type="inferred from homology"/>
<evidence type="ECO:0000313" key="7">
    <source>
        <dbReference type="Proteomes" id="UP000218810"/>
    </source>
</evidence>
<feature type="binding site" evidence="4">
    <location>
        <position position="24"/>
    </location>
    <ligand>
        <name>Zn(2+)</name>
        <dbReference type="ChEBI" id="CHEBI:29105"/>
    </ligand>
</feature>
<dbReference type="InterPro" id="IPR003737">
    <property type="entry name" value="GlcNAc_PI_deacetylase-related"/>
</dbReference>
<comment type="catalytic activity">
    <reaction evidence="4">
        <text>1D-myo-inositol 2-acetamido-2-deoxy-alpha-D-glucopyranoside + H2O = 1D-myo-inositol 2-amino-2-deoxy-alpha-D-glucopyranoside + acetate</text>
        <dbReference type="Rhea" id="RHEA:26180"/>
        <dbReference type="ChEBI" id="CHEBI:15377"/>
        <dbReference type="ChEBI" id="CHEBI:30089"/>
        <dbReference type="ChEBI" id="CHEBI:52442"/>
        <dbReference type="ChEBI" id="CHEBI:58886"/>
        <dbReference type="EC" id="3.5.1.103"/>
    </reaction>
</comment>
<dbReference type="Gene3D" id="3.40.50.10320">
    <property type="entry name" value="LmbE-like"/>
    <property type="match status" value="1"/>
</dbReference>
<keyword evidence="3 4" id="KW-0862">Zinc</keyword>
<sequence length="298" mass="31729">MTPLAASQPGAAPRALFVHAHPDDEAITTGGSIAALVAAGVEVRVVTCTLGEEGEVLGEDFAGLLADRADQLGGFRIGELGVSLRALGVDRPRFLGGAGRWRDSGMAGTPSARHPRAFVGSGREAVEEMVALVDDWRPDLVVTYDPRGGYGHPDHIRAHEVVHSAIDQAAHRPRRVAWTVTARSDVSRRHSSPPGHLRHAGEAELPSVPDSRLTHRVPLDDATYAAKLEALTGHATQLELVPGPDSEPWFFALTNGILQPVSDVEWYIAHDLADPDGPYVKCPPGTAHLLDGLAGETR</sequence>
<evidence type="ECO:0000256" key="1">
    <source>
        <dbReference type="ARBA" id="ARBA00022723"/>
    </source>
</evidence>
<dbReference type="GO" id="GO:0035595">
    <property type="term" value="F:N-acetylglucosaminylinositol deacetylase activity"/>
    <property type="evidence" value="ECO:0007669"/>
    <property type="project" value="UniProtKB-EC"/>
</dbReference>
<dbReference type="PANTHER" id="PTHR12993">
    <property type="entry name" value="N-ACETYLGLUCOSAMINYL-PHOSPHATIDYLINOSITOL DE-N-ACETYLASE-RELATED"/>
    <property type="match status" value="1"/>
</dbReference>
<evidence type="ECO:0000256" key="4">
    <source>
        <dbReference type="HAMAP-Rule" id="MF_01696"/>
    </source>
</evidence>
<comment type="caution">
    <text evidence="6">The sequence shown here is derived from an EMBL/GenBank/DDBJ whole genome shotgun (WGS) entry which is preliminary data.</text>
</comment>
<dbReference type="AlphaFoldDB" id="A0A2A2WPM5"/>
<dbReference type="GO" id="GO:0008270">
    <property type="term" value="F:zinc ion binding"/>
    <property type="evidence" value="ECO:0007669"/>
    <property type="project" value="UniProtKB-UniRule"/>
</dbReference>
<gene>
    <name evidence="4 6" type="primary">mshB</name>
    <name evidence="6" type="ORF">CEY15_10220</name>
</gene>
<dbReference type="EC" id="3.5.1.103" evidence="4"/>
<protein>
    <recommendedName>
        <fullName evidence="4">1D-myo-inositol 2-acetamido-2-deoxy-alpha-D-glucopyranoside deacetylase</fullName>
        <shortName evidence="4">GlcNAc-Ins deacetylase</shortName>
        <ecNumber evidence="4">3.5.1.103</ecNumber>
    </recommendedName>
    <alternativeName>
        <fullName evidence="4">N-acetyl-1-D-myo-inositol-2-amino-2-deoxy-alpha-D-glucopyranoside deacetylase</fullName>
    </alternativeName>
</protein>
<name>A0A2A2WPM5_9ACTN</name>
<dbReference type="EMBL" id="NTGA01000017">
    <property type="protein sequence ID" value="PAY23156.1"/>
    <property type="molecule type" value="Genomic_DNA"/>
</dbReference>
<reference evidence="7" key="1">
    <citation type="submission" date="2017-09" db="EMBL/GenBank/DDBJ databases">
        <authorList>
            <person name="Zhang Y."/>
            <person name="Huang X."/>
            <person name="Liu J."/>
            <person name="Lu L."/>
            <person name="Peng K."/>
        </authorList>
    </citation>
    <scope>NUCLEOTIDE SEQUENCE [LARGE SCALE GENOMIC DNA]</scope>
    <source>
        <strain evidence="7">S-XJ-1</strain>
    </source>
</reference>
<keyword evidence="2 4" id="KW-0378">Hydrolase</keyword>
<dbReference type="Pfam" id="PF02585">
    <property type="entry name" value="PIG-L"/>
    <property type="match status" value="1"/>
</dbReference>